<comment type="caution">
    <text evidence="2">The sequence shown here is derived from an EMBL/GenBank/DDBJ whole genome shotgun (WGS) entry which is preliminary data.</text>
</comment>
<organism evidence="2 3">
    <name type="scientific">Alicyclobacillus fodiniaquatilis</name>
    <dbReference type="NCBI Taxonomy" id="1661150"/>
    <lineage>
        <taxon>Bacteria</taxon>
        <taxon>Bacillati</taxon>
        <taxon>Bacillota</taxon>
        <taxon>Bacilli</taxon>
        <taxon>Bacillales</taxon>
        <taxon>Alicyclobacillaceae</taxon>
        <taxon>Alicyclobacillus</taxon>
    </lineage>
</organism>
<feature type="region of interest" description="Disordered" evidence="1">
    <location>
        <begin position="38"/>
        <end position="57"/>
    </location>
</feature>
<dbReference type="RefSeq" id="WP_377940937.1">
    <property type="nucleotide sequence ID" value="NZ_JBHUCX010000007.1"/>
</dbReference>
<protein>
    <submittedName>
        <fullName evidence="2">DUF6516 family protein</fullName>
    </submittedName>
</protein>
<evidence type="ECO:0000256" key="1">
    <source>
        <dbReference type="SAM" id="MobiDB-lite"/>
    </source>
</evidence>
<proteinExistence type="predicted"/>
<reference evidence="3" key="1">
    <citation type="journal article" date="2019" name="Int. J. Syst. Evol. Microbiol.">
        <title>The Global Catalogue of Microorganisms (GCM) 10K type strain sequencing project: providing services to taxonomists for standard genome sequencing and annotation.</title>
        <authorList>
            <consortium name="The Broad Institute Genomics Platform"/>
            <consortium name="The Broad Institute Genome Sequencing Center for Infectious Disease"/>
            <person name="Wu L."/>
            <person name="Ma J."/>
        </authorList>
    </citation>
    <scope>NUCLEOTIDE SEQUENCE [LARGE SCALE GENOMIC DNA]</scope>
    <source>
        <strain evidence="3">CGMCC 1.12286</strain>
    </source>
</reference>
<sequence>MAGKNSHWNKIRSRLQTPPEEFTDFGLLEDVFSGNPIVSIQKGDGGSSSEDSSSRRRTIKFTDGSRLRCTERRVLKKFFYHYQWESEDGTKKLAWGSEEHGGDRRYQTETEPFHVHPPNAIHGMDRATNGFHRDLFAIVELIQYVIMMQN</sequence>
<dbReference type="Proteomes" id="UP001597079">
    <property type="component" value="Unassembled WGS sequence"/>
</dbReference>
<accession>A0ABW4JAZ9</accession>
<dbReference type="Pfam" id="PF20126">
    <property type="entry name" value="TumE"/>
    <property type="match status" value="1"/>
</dbReference>
<evidence type="ECO:0000313" key="3">
    <source>
        <dbReference type="Proteomes" id="UP001597079"/>
    </source>
</evidence>
<evidence type="ECO:0000313" key="2">
    <source>
        <dbReference type="EMBL" id="MFD1673511.1"/>
    </source>
</evidence>
<keyword evidence="3" id="KW-1185">Reference proteome</keyword>
<dbReference type="InterPro" id="IPR045397">
    <property type="entry name" value="TumE-like"/>
</dbReference>
<dbReference type="EMBL" id="JBHUCX010000007">
    <property type="protein sequence ID" value="MFD1673511.1"/>
    <property type="molecule type" value="Genomic_DNA"/>
</dbReference>
<name>A0ABW4JAZ9_9BACL</name>
<gene>
    <name evidence="2" type="ORF">ACFSB2_02135</name>
</gene>